<reference evidence="1 2" key="1">
    <citation type="submission" date="2024-01" db="EMBL/GenBank/DDBJ databases">
        <authorList>
            <person name="Botero Cardona J."/>
        </authorList>
    </citation>
    <scope>NUCLEOTIDE SEQUENCE [LARGE SCALE GENOMIC DNA]</scope>
    <source>
        <strain evidence="1 2">LMG 33000</strain>
    </source>
</reference>
<protein>
    <submittedName>
        <fullName evidence="1">Uncharacterized protein</fullName>
    </submittedName>
</protein>
<dbReference type="RefSeq" id="WP_349641695.1">
    <property type="nucleotide sequence ID" value="NZ_CAWVOH010000001.1"/>
</dbReference>
<evidence type="ECO:0000313" key="2">
    <source>
        <dbReference type="Proteomes" id="UP001314241"/>
    </source>
</evidence>
<organism evidence="1 2">
    <name type="scientific">Eupransor demetentiae</name>
    <dbReference type="NCBI Taxonomy" id="3109584"/>
    <lineage>
        <taxon>Bacteria</taxon>
        <taxon>Bacillati</taxon>
        <taxon>Bacillota</taxon>
        <taxon>Bacilli</taxon>
        <taxon>Lactobacillales</taxon>
        <taxon>Lactobacillaceae</taxon>
        <taxon>Eupransor</taxon>
    </lineage>
</organism>
<keyword evidence="2" id="KW-1185">Reference proteome</keyword>
<name>A0ABP0EPG2_9LACO</name>
<proteinExistence type="predicted"/>
<comment type="caution">
    <text evidence="1">The sequence shown here is derived from an EMBL/GenBank/DDBJ whole genome shotgun (WGS) entry which is preliminary data.</text>
</comment>
<accession>A0ABP0EPG2</accession>
<sequence length="68" mass="7427">MKFDQMITSPLPKSVTNTAELASKQAERISKIVDSFKLPDFTEAITGIATVGNTATFGWLFCCRALVD</sequence>
<dbReference type="EMBL" id="CAWVOH010000001">
    <property type="protein sequence ID" value="CAK8054157.1"/>
    <property type="molecule type" value="Genomic_DNA"/>
</dbReference>
<dbReference type="Proteomes" id="UP001314241">
    <property type="component" value="Unassembled WGS sequence"/>
</dbReference>
<evidence type="ECO:0000313" key="1">
    <source>
        <dbReference type="EMBL" id="CAK8054157.1"/>
    </source>
</evidence>
<gene>
    <name evidence="1" type="ORF">R54876_GBNLAHCA_00718</name>
</gene>